<accession>A0ABZ2QLD5</accession>
<evidence type="ECO:0000313" key="2">
    <source>
        <dbReference type="EMBL" id="WXK75849.1"/>
    </source>
</evidence>
<organism evidence="2 3">
    <name type="scientific">Streptomyces sirii</name>
    <dbReference type="NCBI Taxonomy" id="3127701"/>
    <lineage>
        <taxon>Bacteria</taxon>
        <taxon>Bacillati</taxon>
        <taxon>Actinomycetota</taxon>
        <taxon>Actinomycetes</taxon>
        <taxon>Kitasatosporales</taxon>
        <taxon>Streptomycetaceae</taxon>
        <taxon>Streptomyces</taxon>
    </lineage>
</organism>
<feature type="domain" description="DUF7683" evidence="1">
    <location>
        <begin position="4"/>
        <end position="72"/>
    </location>
</feature>
<evidence type="ECO:0000313" key="3">
    <source>
        <dbReference type="Proteomes" id="UP001626628"/>
    </source>
</evidence>
<dbReference type="Proteomes" id="UP001626628">
    <property type="component" value="Chromosome"/>
</dbReference>
<gene>
    <name evidence="2" type="ORF">WAB15_07610</name>
</gene>
<dbReference type="InterPro" id="IPR056100">
    <property type="entry name" value="DUF7683"/>
</dbReference>
<dbReference type="RefSeq" id="WP_407285762.1">
    <property type="nucleotide sequence ID" value="NZ_CP147982.1"/>
</dbReference>
<protein>
    <recommendedName>
        <fullName evidence="1">DUF7683 domain-containing protein</fullName>
    </recommendedName>
</protein>
<dbReference type="Pfam" id="PF24731">
    <property type="entry name" value="DUF7683"/>
    <property type="match status" value="1"/>
</dbReference>
<keyword evidence="3" id="KW-1185">Reference proteome</keyword>
<reference evidence="2 3" key="1">
    <citation type="submission" date="2024-03" db="EMBL/GenBank/DDBJ databases">
        <title>The complete genome of Streptomyces sirii sp.nov.</title>
        <authorList>
            <person name="Zakalyukina Y.V."/>
            <person name="Belik A.R."/>
            <person name="Biryukov M.V."/>
            <person name="Baturina O.A."/>
            <person name="Kabilov M.R."/>
        </authorList>
    </citation>
    <scope>NUCLEOTIDE SEQUENCE [LARGE SCALE GENOMIC DNA]</scope>
    <source>
        <strain evidence="2 3">BP-8</strain>
    </source>
</reference>
<proteinExistence type="predicted"/>
<sequence length="76" mass="8267">MRIVVTVFRKDADFLDSKLDVSEIGLAAAAGLAGIPAERFLDAYPLDGNRAAALTRLTGIAFDLDTYEYFLEPEAD</sequence>
<dbReference type="EMBL" id="CP147982">
    <property type="protein sequence ID" value="WXK75849.1"/>
    <property type="molecule type" value="Genomic_DNA"/>
</dbReference>
<evidence type="ECO:0000259" key="1">
    <source>
        <dbReference type="Pfam" id="PF24731"/>
    </source>
</evidence>
<name>A0ABZ2QLD5_9ACTN</name>